<feature type="compositionally biased region" description="Pro residues" evidence="6">
    <location>
        <begin position="424"/>
        <end position="436"/>
    </location>
</feature>
<evidence type="ECO:0000313" key="9">
    <source>
        <dbReference type="Proteomes" id="UP001595851"/>
    </source>
</evidence>
<dbReference type="PRINTS" id="PR01217">
    <property type="entry name" value="PRICHEXTENSN"/>
</dbReference>
<evidence type="ECO:0000256" key="2">
    <source>
        <dbReference type="ARBA" id="ARBA00023015"/>
    </source>
</evidence>
<dbReference type="InterPro" id="IPR036388">
    <property type="entry name" value="WH-like_DNA-bd_sf"/>
</dbReference>
<feature type="domain" description="RNA polymerase sigma-70 region 4" evidence="7">
    <location>
        <begin position="119"/>
        <end position="163"/>
    </location>
</feature>
<dbReference type="PANTHER" id="PTHR43133:SF8">
    <property type="entry name" value="RNA POLYMERASE SIGMA FACTOR HI_1459-RELATED"/>
    <property type="match status" value="1"/>
</dbReference>
<dbReference type="InterPro" id="IPR013325">
    <property type="entry name" value="RNA_pol_sigma_r2"/>
</dbReference>
<sequence>MNDRVLVEALRAHDPGAMPALYDAYAESVYRYCWSLLLSAESAQVALRDTLIAAEAHVGALSDPGRLGAWLYALARIECLRRRSADPPGAAEALAQAPPLDDPADADLRIMAWNAVLGLPLADREVLELTYRHDLPAHELSQVLGLPARQVEQAQDEARERLRDAITAEILARKGPYDCPRRARILSGFSGELTQDMREHLVKHLPRCEVCAPHRVREVSVAKVFELLPKAVLPEALRIRVMSCFVDPELLPYRRYVARRTGVLGAAGFPVPAGKSVRKWPQAVAGALAAVAAVVAIAMIFQQIGREGGGASAVATAAFPATGEPPGIRLPWQSEPPDVPVTADPSLDSRGTRPIGVTGATTLAPPQVVPSPGPGRSTPAGGPTPSQQPPRPSGPSGEPKPADPTPGGEPGPPDPTPTRTRTPCPTPRPTPTPTPTQTPTQTPTTPTQTPTPAPSEEPTASPAAR</sequence>
<protein>
    <submittedName>
        <fullName evidence="8">Sigma factor-like helix-turn-helix DNA-binding protein</fullName>
    </submittedName>
</protein>
<keyword evidence="5" id="KW-0804">Transcription</keyword>
<dbReference type="InterPro" id="IPR007630">
    <property type="entry name" value="RNA_pol_sigma70_r4"/>
</dbReference>
<keyword evidence="9" id="KW-1185">Reference proteome</keyword>
<dbReference type="PANTHER" id="PTHR43133">
    <property type="entry name" value="RNA POLYMERASE ECF-TYPE SIGMA FACTO"/>
    <property type="match status" value="1"/>
</dbReference>
<evidence type="ECO:0000256" key="4">
    <source>
        <dbReference type="ARBA" id="ARBA00023125"/>
    </source>
</evidence>
<dbReference type="InterPro" id="IPR013324">
    <property type="entry name" value="RNA_pol_sigma_r3/r4-like"/>
</dbReference>
<dbReference type="InterPro" id="IPR039425">
    <property type="entry name" value="RNA_pol_sigma-70-like"/>
</dbReference>
<evidence type="ECO:0000313" key="8">
    <source>
        <dbReference type="EMBL" id="MFC4011823.1"/>
    </source>
</evidence>
<keyword evidence="2" id="KW-0805">Transcription regulation</keyword>
<comment type="similarity">
    <text evidence="1">Belongs to the sigma-70 factor family. ECF subfamily.</text>
</comment>
<dbReference type="SUPFAM" id="SSF88659">
    <property type="entry name" value="Sigma3 and sigma4 domains of RNA polymerase sigma factors"/>
    <property type="match status" value="1"/>
</dbReference>
<dbReference type="EMBL" id="JBHSBI010000018">
    <property type="protein sequence ID" value="MFC4011823.1"/>
    <property type="molecule type" value="Genomic_DNA"/>
</dbReference>
<feature type="compositionally biased region" description="Pro residues" evidence="6">
    <location>
        <begin position="402"/>
        <end position="416"/>
    </location>
</feature>
<reference evidence="9" key="1">
    <citation type="journal article" date="2019" name="Int. J. Syst. Evol. Microbiol.">
        <title>The Global Catalogue of Microorganisms (GCM) 10K type strain sequencing project: providing services to taxonomists for standard genome sequencing and annotation.</title>
        <authorList>
            <consortium name="The Broad Institute Genomics Platform"/>
            <consortium name="The Broad Institute Genome Sequencing Center for Infectious Disease"/>
            <person name="Wu L."/>
            <person name="Ma J."/>
        </authorList>
    </citation>
    <scope>NUCLEOTIDE SEQUENCE [LARGE SCALE GENOMIC DNA]</scope>
    <source>
        <strain evidence="9">TBRC 1276</strain>
    </source>
</reference>
<dbReference type="SUPFAM" id="SSF88946">
    <property type="entry name" value="Sigma2 domain of RNA polymerase sigma factors"/>
    <property type="match status" value="1"/>
</dbReference>
<keyword evidence="3" id="KW-0731">Sigma factor</keyword>
<feature type="compositionally biased region" description="Low complexity" evidence="6">
    <location>
        <begin position="437"/>
        <end position="448"/>
    </location>
</feature>
<name>A0ABV8GCV2_9ACTN</name>
<dbReference type="Gene3D" id="1.10.10.10">
    <property type="entry name" value="Winged helix-like DNA-binding domain superfamily/Winged helix DNA-binding domain"/>
    <property type="match status" value="1"/>
</dbReference>
<evidence type="ECO:0000256" key="6">
    <source>
        <dbReference type="SAM" id="MobiDB-lite"/>
    </source>
</evidence>
<gene>
    <name evidence="8" type="ORF">ACFOY2_31650</name>
</gene>
<evidence type="ECO:0000256" key="1">
    <source>
        <dbReference type="ARBA" id="ARBA00010641"/>
    </source>
</evidence>
<feature type="region of interest" description="Disordered" evidence="6">
    <location>
        <begin position="325"/>
        <end position="465"/>
    </location>
</feature>
<accession>A0ABV8GCV2</accession>
<feature type="compositionally biased region" description="Low complexity" evidence="6">
    <location>
        <begin position="456"/>
        <end position="465"/>
    </location>
</feature>
<dbReference type="Gene3D" id="1.10.1740.10">
    <property type="match status" value="1"/>
</dbReference>
<organism evidence="8 9">
    <name type="scientific">Nonomuraea purpurea</name>
    <dbReference type="NCBI Taxonomy" id="1849276"/>
    <lineage>
        <taxon>Bacteria</taxon>
        <taxon>Bacillati</taxon>
        <taxon>Actinomycetota</taxon>
        <taxon>Actinomycetes</taxon>
        <taxon>Streptosporangiales</taxon>
        <taxon>Streptosporangiaceae</taxon>
        <taxon>Nonomuraea</taxon>
    </lineage>
</organism>
<dbReference type="RefSeq" id="WP_379531759.1">
    <property type="nucleotide sequence ID" value="NZ_JBHSBI010000018.1"/>
</dbReference>
<evidence type="ECO:0000256" key="5">
    <source>
        <dbReference type="ARBA" id="ARBA00023163"/>
    </source>
</evidence>
<comment type="caution">
    <text evidence="8">The sequence shown here is derived from an EMBL/GenBank/DDBJ whole genome shotgun (WGS) entry which is preliminary data.</text>
</comment>
<proteinExistence type="inferred from homology"/>
<keyword evidence="4" id="KW-0238">DNA-binding</keyword>
<evidence type="ECO:0000256" key="3">
    <source>
        <dbReference type="ARBA" id="ARBA00023082"/>
    </source>
</evidence>
<dbReference type="Proteomes" id="UP001595851">
    <property type="component" value="Unassembled WGS sequence"/>
</dbReference>
<evidence type="ECO:0000259" key="7">
    <source>
        <dbReference type="Pfam" id="PF04545"/>
    </source>
</evidence>
<dbReference type="Pfam" id="PF04545">
    <property type="entry name" value="Sigma70_r4"/>
    <property type="match status" value="1"/>
</dbReference>